<keyword evidence="2" id="KW-1185">Reference proteome</keyword>
<sequence>MEKKLQTSSVTTLLSLLVSQKENQ</sequence>
<organism evidence="1 2">
    <name type="scientific">Gossypium schwendimanii</name>
    <name type="common">Cotton</name>
    <dbReference type="NCBI Taxonomy" id="34291"/>
    <lineage>
        <taxon>Eukaryota</taxon>
        <taxon>Viridiplantae</taxon>
        <taxon>Streptophyta</taxon>
        <taxon>Embryophyta</taxon>
        <taxon>Tracheophyta</taxon>
        <taxon>Spermatophyta</taxon>
        <taxon>Magnoliopsida</taxon>
        <taxon>eudicotyledons</taxon>
        <taxon>Gunneridae</taxon>
        <taxon>Pentapetalae</taxon>
        <taxon>rosids</taxon>
        <taxon>malvids</taxon>
        <taxon>Malvales</taxon>
        <taxon>Malvaceae</taxon>
        <taxon>Malvoideae</taxon>
        <taxon>Gossypium</taxon>
    </lineage>
</organism>
<comment type="caution">
    <text evidence="1">The sequence shown here is derived from an EMBL/GenBank/DDBJ whole genome shotgun (WGS) entry which is preliminary data.</text>
</comment>
<evidence type="ECO:0000313" key="1">
    <source>
        <dbReference type="EMBL" id="MBA0877289.1"/>
    </source>
</evidence>
<evidence type="ECO:0000313" key="2">
    <source>
        <dbReference type="Proteomes" id="UP000593576"/>
    </source>
</evidence>
<dbReference type="AlphaFoldDB" id="A0A7J9N3V8"/>
<accession>A0A7J9N3V8</accession>
<dbReference type="OrthoDB" id="990022at2759"/>
<name>A0A7J9N3V8_GOSSC</name>
<proteinExistence type="predicted"/>
<dbReference type="EMBL" id="JABFAF010267773">
    <property type="protein sequence ID" value="MBA0877289.1"/>
    <property type="molecule type" value="Genomic_DNA"/>
</dbReference>
<reference evidence="1 2" key="1">
    <citation type="journal article" date="2019" name="Genome Biol. Evol.">
        <title>Insights into the evolution of the New World diploid cottons (Gossypium, subgenus Houzingenia) based on genome sequencing.</title>
        <authorList>
            <person name="Grover C.E."/>
            <person name="Arick M.A. 2nd"/>
            <person name="Thrash A."/>
            <person name="Conover J.L."/>
            <person name="Sanders W.S."/>
            <person name="Peterson D.G."/>
            <person name="Frelichowski J.E."/>
            <person name="Scheffler J.A."/>
            <person name="Scheffler B.E."/>
            <person name="Wendel J.F."/>
        </authorList>
    </citation>
    <scope>NUCLEOTIDE SEQUENCE [LARGE SCALE GENOMIC DNA]</scope>
    <source>
        <strain evidence="1">1</strain>
        <tissue evidence="1">Leaf</tissue>
    </source>
</reference>
<gene>
    <name evidence="1" type="ORF">Goshw_000593</name>
</gene>
<dbReference type="Proteomes" id="UP000593576">
    <property type="component" value="Unassembled WGS sequence"/>
</dbReference>
<protein>
    <submittedName>
        <fullName evidence="1">Uncharacterized protein</fullName>
    </submittedName>
</protein>